<dbReference type="AlphaFoldDB" id="A0A8H4JU88"/>
<gene>
    <name evidence="2" type="ORF">F53441_13116</name>
</gene>
<comment type="caution">
    <text evidence="2">The sequence shown here is derived from an EMBL/GenBank/DDBJ whole genome shotgun (WGS) entry which is preliminary data.</text>
</comment>
<dbReference type="Gene3D" id="1.20.1170.10">
    <property type="match status" value="1"/>
</dbReference>
<name>A0A8H4JU88_9HYPO</name>
<evidence type="ECO:0000256" key="1">
    <source>
        <dbReference type="SAM" id="Coils"/>
    </source>
</evidence>
<dbReference type="EMBL" id="JAADJG010000769">
    <property type="protein sequence ID" value="KAF4437158.1"/>
    <property type="molecule type" value="Genomic_DNA"/>
</dbReference>
<evidence type="ECO:0000313" key="2">
    <source>
        <dbReference type="EMBL" id="KAF4437158.1"/>
    </source>
</evidence>
<evidence type="ECO:0000313" key="3">
    <source>
        <dbReference type="Proteomes" id="UP000605986"/>
    </source>
</evidence>
<reference evidence="2" key="1">
    <citation type="submission" date="2020-01" db="EMBL/GenBank/DDBJ databases">
        <title>Identification and distribution of gene clusters putatively required for synthesis of sphingolipid metabolism inhibitors in phylogenetically diverse species of the filamentous fungus Fusarium.</title>
        <authorList>
            <person name="Kim H.-S."/>
            <person name="Busman M."/>
            <person name="Brown D.W."/>
            <person name="Divon H."/>
            <person name="Uhlig S."/>
            <person name="Proctor R.H."/>
        </authorList>
    </citation>
    <scope>NUCLEOTIDE SEQUENCE</scope>
    <source>
        <strain evidence="2">NRRL 53441</strain>
    </source>
</reference>
<keyword evidence="3" id="KW-1185">Reference proteome</keyword>
<sequence>MSPPLPDNVGDALVKAFSNTTGNLIKQVTVTDDKGSPTGQTKPRFIIQSHGYLDVRAYVAAGLAFPKDATTFELLYPKDGLKQLNDLDVNIYQETENAMVNVFNSCNDFNTNSLPNFRTITNETITAAQLAIQSLTGLGEGSFQAMLDILTSDKYSQPGSEDSDEFQGAAQAASDILYDMSKTAKEKANKIENLAGSITSYGSKIEDIKAQVDQVVTKFQGKPAKDGEAATDGYMSKLNTELKDARKALQDAVDAANTAKAEYDHDKSVANWAVSYIWIPIAGWISGTTVIIIYNNRATAAWNEYQKQLGLQTDDNRNIASLEAVISGVNLLSRQNKVMSNEIAKAKVALTEIQNTFEEMGRDLERAAEMMGAAKGFVRRSLFERKALIKARVDSAIQDYNDAIAAAEELLVTDSNIQTSGITPDVDPPKIE</sequence>
<organism evidence="2 3">
    <name type="scientific">Fusarium austroafricanum</name>
    <dbReference type="NCBI Taxonomy" id="2364996"/>
    <lineage>
        <taxon>Eukaryota</taxon>
        <taxon>Fungi</taxon>
        <taxon>Dikarya</taxon>
        <taxon>Ascomycota</taxon>
        <taxon>Pezizomycotina</taxon>
        <taxon>Sordariomycetes</taxon>
        <taxon>Hypocreomycetidae</taxon>
        <taxon>Hypocreales</taxon>
        <taxon>Nectriaceae</taxon>
        <taxon>Fusarium</taxon>
        <taxon>Fusarium concolor species complex</taxon>
    </lineage>
</organism>
<proteinExistence type="predicted"/>
<dbReference type="CDD" id="cd22656">
    <property type="entry name" value="ClyA_Cry6Aa-like"/>
    <property type="match status" value="1"/>
</dbReference>
<keyword evidence="1" id="KW-0175">Coiled coil</keyword>
<dbReference type="Proteomes" id="UP000605986">
    <property type="component" value="Unassembled WGS sequence"/>
</dbReference>
<dbReference type="OrthoDB" id="5096009at2759"/>
<dbReference type="SUPFAM" id="SSF58100">
    <property type="entry name" value="Bacterial hemolysins"/>
    <property type="match status" value="1"/>
</dbReference>
<accession>A0A8H4JU88</accession>
<feature type="coiled-coil region" evidence="1">
    <location>
        <begin position="235"/>
        <end position="262"/>
    </location>
</feature>
<protein>
    <submittedName>
        <fullName evidence="2">Uncharacterized protein</fullName>
    </submittedName>
</protein>